<sequence>MPRVLVYGGNGALGNAVVSHFKSKGWDTISVDFSQSSNAAHSVVIEGSSKEDVHKVIEGLKAKNIAALDALVCVAGGWQGGSIHEDDIFTKTERMWQFNVQSSIASSHVASKLLNEGGLLVLTGANAAITPTPSMISYGITKAATHHLIKSLAHEGGLPKKASVLGILPITLDTPSNRAAMPGANFDEWTPLDFVGTQVYEWAAHPNARPASGSLIVFKTANKITETFPAQ</sequence>
<dbReference type="FunFam" id="3.40.50.720:FF:000157">
    <property type="entry name" value="Quinoid dihydropteridine reductase"/>
    <property type="match status" value="1"/>
</dbReference>
<dbReference type="InterPro" id="IPR036291">
    <property type="entry name" value="NAD(P)-bd_dom_sf"/>
</dbReference>
<dbReference type="GO" id="GO:0004155">
    <property type="term" value="F:6,7-dihydropteridine reductase activity"/>
    <property type="evidence" value="ECO:0007669"/>
    <property type="project" value="UniProtKB-EC"/>
</dbReference>
<protein>
    <recommendedName>
        <fullName evidence="7">Dihydropteridine reductase</fullName>
        <ecNumber evidence="6">1.5.1.34</ecNumber>
    </recommendedName>
    <alternativeName>
        <fullName evidence="8">Quinoid dihydropteridine reductase</fullName>
    </alternativeName>
</protein>
<keyword evidence="4" id="KW-0560">Oxidoreductase</keyword>
<proteinExistence type="evidence at transcript level"/>
<evidence type="ECO:0000256" key="5">
    <source>
        <dbReference type="ARBA" id="ARBA00023007"/>
    </source>
</evidence>
<dbReference type="EC" id="1.5.1.34" evidence="6"/>
<evidence type="ECO:0000313" key="9">
    <source>
        <dbReference type="EMBL" id="AAL31869.1"/>
    </source>
</evidence>
<comment type="similarity">
    <text evidence="1">Belongs to the short-chain dehydrogenases/reductases (SDR) family.</text>
</comment>
<dbReference type="InterPro" id="IPR020904">
    <property type="entry name" value="Sc_DH/Rdtase_CS"/>
</dbReference>
<evidence type="ECO:0000256" key="1">
    <source>
        <dbReference type="ARBA" id="ARBA00006484"/>
    </source>
</evidence>
<dbReference type="Pfam" id="PF00106">
    <property type="entry name" value="adh_short"/>
    <property type="match status" value="1"/>
</dbReference>
<dbReference type="EMBL" id="AF177163">
    <property type="protein sequence ID" value="AAL31869.1"/>
    <property type="molecule type" value="mRNA"/>
</dbReference>
<dbReference type="GO" id="GO:0070404">
    <property type="term" value="F:NADH binding"/>
    <property type="evidence" value="ECO:0007669"/>
    <property type="project" value="TreeGrafter"/>
</dbReference>
<dbReference type="BRENDA" id="1.5.1.34">
    <property type="organism ID" value="4800"/>
</dbReference>
<keyword evidence="5" id="KW-0783">Tetrahydrobiopterin biosynthesis</keyword>
<comment type="subunit">
    <text evidence="2">Homodimer.</text>
</comment>
<evidence type="ECO:0000256" key="2">
    <source>
        <dbReference type="ARBA" id="ARBA00011738"/>
    </source>
</evidence>
<evidence type="ECO:0000256" key="4">
    <source>
        <dbReference type="ARBA" id="ARBA00023002"/>
    </source>
</evidence>
<organism evidence="9">
    <name type="scientific">Physarum polycephalum</name>
    <name type="common">Many-headed slime mold</name>
    <name type="synonym">Badhamia polycephala</name>
    <dbReference type="NCBI Taxonomy" id="5791"/>
    <lineage>
        <taxon>Eukaryota</taxon>
        <taxon>Amoebozoa</taxon>
        <taxon>Evosea</taxon>
        <taxon>Eumycetozoa</taxon>
        <taxon>Myxogastria</taxon>
        <taxon>Myxogastromycetidae</taxon>
        <taxon>Physariida</taxon>
        <taxon>Physaraceae</taxon>
        <taxon>Physarum</taxon>
    </lineage>
</organism>
<dbReference type="PANTHER" id="PTHR15104">
    <property type="entry name" value="DIHYDROPTERIDINE REDUCTASE"/>
    <property type="match status" value="1"/>
</dbReference>
<dbReference type="GO" id="GO:0006559">
    <property type="term" value="P:L-phenylalanine catabolic process"/>
    <property type="evidence" value="ECO:0007669"/>
    <property type="project" value="TreeGrafter"/>
</dbReference>
<reference evidence="9" key="1">
    <citation type="submission" date="1999-08" db="EMBL/GenBank/DDBJ databases">
        <title>Dihydropteridine reductase in Physarum polycephalum: Molecular cloning and functional expression.</title>
        <authorList>
            <person name="Wild C."/>
            <person name="Golderer G."/>
            <person name="Werner-Felmayer G."/>
            <person name="Groebner P."/>
            <person name="Werner E.R."/>
        </authorList>
    </citation>
    <scope>NUCLEOTIDE SEQUENCE</scope>
</reference>
<accession>Q8WTJ2</accession>
<dbReference type="PANTHER" id="PTHR15104:SF0">
    <property type="entry name" value="DIHYDROPTERIDINE REDUCTASE"/>
    <property type="match status" value="1"/>
</dbReference>
<dbReference type="InterPro" id="IPR002347">
    <property type="entry name" value="SDR_fam"/>
</dbReference>
<dbReference type="PROSITE" id="PS00061">
    <property type="entry name" value="ADH_SHORT"/>
    <property type="match status" value="1"/>
</dbReference>
<dbReference type="GO" id="GO:0070402">
    <property type="term" value="F:NADPH binding"/>
    <property type="evidence" value="ECO:0007669"/>
    <property type="project" value="TreeGrafter"/>
</dbReference>
<dbReference type="SUPFAM" id="SSF51735">
    <property type="entry name" value="NAD(P)-binding Rossmann-fold domains"/>
    <property type="match status" value="1"/>
</dbReference>
<dbReference type="AlphaFoldDB" id="Q8WTJ2"/>
<evidence type="ECO:0000256" key="6">
    <source>
        <dbReference type="ARBA" id="ARBA00039153"/>
    </source>
</evidence>
<evidence type="ECO:0000256" key="3">
    <source>
        <dbReference type="ARBA" id="ARBA00022857"/>
    </source>
</evidence>
<keyword evidence="3" id="KW-0521">NADP</keyword>
<gene>
    <name evidence="9" type="primary">dhpr</name>
</gene>
<evidence type="ECO:0000256" key="7">
    <source>
        <dbReference type="ARBA" id="ARBA00039520"/>
    </source>
</evidence>
<name>Q8WTJ2_PHYPO</name>
<dbReference type="CDD" id="cd05334">
    <property type="entry name" value="DHPR_SDR_c_like"/>
    <property type="match status" value="1"/>
</dbReference>
<dbReference type="GO" id="GO:0006729">
    <property type="term" value="P:tetrahydrobiopterin biosynthetic process"/>
    <property type="evidence" value="ECO:0007669"/>
    <property type="project" value="UniProtKB-KW"/>
</dbReference>
<dbReference type="Gene3D" id="3.40.50.720">
    <property type="entry name" value="NAD(P)-binding Rossmann-like Domain"/>
    <property type="match status" value="1"/>
</dbReference>
<evidence type="ECO:0000256" key="8">
    <source>
        <dbReference type="ARBA" id="ARBA00041348"/>
    </source>
</evidence>
<dbReference type="GO" id="GO:0005737">
    <property type="term" value="C:cytoplasm"/>
    <property type="evidence" value="ECO:0007669"/>
    <property type="project" value="TreeGrafter"/>
</dbReference>